<organism evidence="1 2">
    <name type="scientific">Diabrotica balteata</name>
    <name type="common">Banded cucumber beetle</name>
    <dbReference type="NCBI Taxonomy" id="107213"/>
    <lineage>
        <taxon>Eukaryota</taxon>
        <taxon>Metazoa</taxon>
        <taxon>Ecdysozoa</taxon>
        <taxon>Arthropoda</taxon>
        <taxon>Hexapoda</taxon>
        <taxon>Insecta</taxon>
        <taxon>Pterygota</taxon>
        <taxon>Neoptera</taxon>
        <taxon>Endopterygota</taxon>
        <taxon>Coleoptera</taxon>
        <taxon>Polyphaga</taxon>
        <taxon>Cucujiformia</taxon>
        <taxon>Chrysomeloidea</taxon>
        <taxon>Chrysomelidae</taxon>
        <taxon>Galerucinae</taxon>
        <taxon>Diabroticina</taxon>
        <taxon>Diabroticites</taxon>
        <taxon>Diabrotica</taxon>
    </lineage>
</organism>
<dbReference type="Proteomes" id="UP001153709">
    <property type="component" value="Chromosome 6"/>
</dbReference>
<proteinExistence type="predicted"/>
<sequence length="115" mass="13618">MGKSAYLFNTFANGVENSMKDERKFAMKIEAKRSRVLNKIVEKVERIVLENRRFTIKDLVLRNPETSHTTIHQILTEKLGNHKVYAQWVPRLLTENHKQQCVECTRQFLQQCEDQ</sequence>
<keyword evidence="2" id="KW-1185">Reference proteome</keyword>
<name>A0A9N9T146_DIABA</name>
<gene>
    <name evidence="1" type="ORF">DIABBA_LOCUS9753</name>
</gene>
<accession>A0A9N9T146</accession>
<evidence type="ECO:0000313" key="2">
    <source>
        <dbReference type="Proteomes" id="UP001153709"/>
    </source>
</evidence>
<evidence type="ECO:0000313" key="1">
    <source>
        <dbReference type="EMBL" id="CAG9836683.1"/>
    </source>
</evidence>
<dbReference type="AlphaFoldDB" id="A0A9N9T146"/>
<dbReference type="EMBL" id="OU898281">
    <property type="protein sequence ID" value="CAG9836683.1"/>
    <property type="molecule type" value="Genomic_DNA"/>
</dbReference>
<reference evidence="1" key="1">
    <citation type="submission" date="2022-01" db="EMBL/GenBank/DDBJ databases">
        <authorList>
            <person name="King R."/>
        </authorList>
    </citation>
    <scope>NUCLEOTIDE SEQUENCE</scope>
</reference>
<protein>
    <submittedName>
        <fullName evidence="1">Uncharacterized protein</fullName>
    </submittedName>
</protein>
<dbReference type="OrthoDB" id="8191996at2759"/>